<gene>
    <name evidence="12" type="primary">flgJ</name>
    <name evidence="12" type="ORF">PQU96_06420</name>
</gene>
<dbReference type="InterPro" id="IPR013377">
    <property type="entry name" value="FlgJ"/>
</dbReference>
<protein>
    <recommendedName>
        <fullName evidence="5">Peptidoglycan hydrolase FlgJ</fullName>
    </recommendedName>
    <alternativeName>
        <fullName evidence="10">Muramidase FlgJ</fullName>
    </alternativeName>
</protein>
<dbReference type="InterPro" id="IPR002901">
    <property type="entry name" value="MGlyc_endo_b_GlcNAc-like_dom"/>
</dbReference>
<dbReference type="PANTHER" id="PTHR33308">
    <property type="entry name" value="PEPTIDOGLYCAN HYDROLASE FLGJ"/>
    <property type="match status" value="1"/>
</dbReference>
<comment type="caution">
    <text evidence="12">The sequence shown here is derived from an EMBL/GenBank/DDBJ whole genome shotgun (WGS) entry which is preliminary data.</text>
</comment>
<dbReference type="Pfam" id="PF01832">
    <property type="entry name" value="Glucosaminidase"/>
    <property type="match status" value="1"/>
</dbReference>
<evidence type="ECO:0000256" key="10">
    <source>
        <dbReference type="ARBA" id="ARBA00030835"/>
    </source>
</evidence>
<keyword evidence="6" id="KW-0574">Periplasm</keyword>
<dbReference type="EMBL" id="JAQQLE010000004">
    <property type="protein sequence ID" value="MDC7713773.1"/>
    <property type="molecule type" value="Genomic_DNA"/>
</dbReference>
<keyword evidence="9" id="KW-0961">Cell wall biogenesis/degradation</keyword>
<comment type="similarity">
    <text evidence="3">In the N-terminal section; belongs to the FlgJ family.</text>
</comment>
<feature type="domain" description="Mannosyl-glycoprotein endo-beta-N-acetylglucosamidase-like" evidence="11">
    <location>
        <begin position="145"/>
        <end position="302"/>
    </location>
</feature>
<keyword evidence="12" id="KW-0966">Cell projection</keyword>
<dbReference type="Gene3D" id="1.10.530.10">
    <property type="match status" value="1"/>
</dbReference>
<proteinExistence type="inferred from homology"/>
<comment type="subcellular location">
    <subcellularLocation>
        <location evidence="2">Periplasm</location>
    </subcellularLocation>
</comment>
<evidence type="ECO:0000259" key="11">
    <source>
        <dbReference type="SMART" id="SM00047"/>
    </source>
</evidence>
<accession>A0ABT5IML2</accession>
<evidence type="ECO:0000313" key="12">
    <source>
        <dbReference type="EMBL" id="MDC7713773.1"/>
    </source>
</evidence>
<dbReference type="PANTHER" id="PTHR33308:SF9">
    <property type="entry name" value="PEPTIDOGLYCAN HYDROLASE FLGJ"/>
    <property type="match status" value="1"/>
</dbReference>
<dbReference type="InterPro" id="IPR051056">
    <property type="entry name" value="Glycosyl_Hydrolase_73"/>
</dbReference>
<dbReference type="Gene3D" id="2.10.70.40">
    <property type="entry name" value="peptidoglycan hydrolase"/>
    <property type="match status" value="1"/>
</dbReference>
<evidence type="ECO:0000256" key="9">
    <source>
        <dbReference type="ARBA" id="ARBA00023316"/>
    </source>
</evidence>
<evidence type="ECO:0000256" key="2">
    <source>
        <dbReference type="ARBA" id="ARBA00004418"/>
    </source>
</evidence>
<sequence>MQVSRDASNQLAIDPNATERLSSLARSNPKEAIRQVASQFEAILLNQMMASMRSNGFDGEEDSSELGTYRGMLDQQMVNAMVQGGGTGLAEMLARQIEGVARIDRTATPAASSGMLPLPALPATAAKAIRQYAEAAGTAAPAPAPAPVAIPTERQAFVSTLLPHAAAAAERLGVAPELLVGHAALESGWGSRSIRHPDGRESYNLFGIKAGGSWRGESVATLTTEYVDGKARKQVESFRSYPSLQAAFDDYAKLLEGSSRYQRALNQGDDAQGFAVALQQGGYATDPAYARKLAGVAQSLLSR</sequence>
<evidence type="ECO:0000256" key="6">
    <source>
        <dbReference type="ARBA" id="ARBA00022764"/>
    </source>
</evidence>
<name>A0ABT5IML2_9NEIS</name>
<evidence type="ECO:0000256" key="5">
    <source>
        <dbReference type="ARBA" id="ARBA00013433"/>
    </source>
</evidence>
<organism evidence="12 13">
    <name type="scientific">Vogesella margarita</name>
    <dbReference type="NCBI Taxonomy" id="2984199"/>
    <lineage>
        <taxon>Bacteria</taxon>
        <taxon>Pseudomonadati</taxon>
        <taxon>Pseudomonadota</taxon>
        <taxon>Betaproteobacteria</taxon>
        <taxon>Neisseriales</taxon>
        <taxon>Chromobacteriaceae</taxon>
        <taxon>Vogesella</taxon>
    </lineage>
</organism>
<comment type="function">
    <text evidence="1">Flagellum-specific muramidase which hydrolyzes the peptidoglycan layer to assemble the rod structure in the periplasmic space.</text>
</comment>
<evidence type="ECO:0000256" key="4">
    <source>
        <dbReference type="ARBA" id="ARBA00007974"/>
    </source>
</evidence>
<evidence type="ECO:0000313" key="13">
    <source>
        <dbReference type="Proteomes" id="UP001222030"/>
    </source>
</evidence>
<dbReference type="Pfam" id="PF10135">
    <property type="entry name" value="Rod-binding"/>
    <property type="match status" value="1"/>
</dbReference>
<keyword evidence="8" id="KW-0326">Glycosidase</keyword>
<dbReference type="Proteomes" id="UP001222030">
    <property type="component" value="Unassembled WGS sequence"/>
</dbReference>
<comment type="similarity">
    <text evidence="4">In the C-terminal section; belongs to the glycosyl hydrolase 73 family.</text>
</comment>
<reference evidence="12 13" key="1">
    <citation type="submission" date="2023-01" db="EMBL/GenBank/DDBJ databases">
        <title>Novel species of the genus Vogesella isolated from rivers.</title>
        <authorList>
            <person name="Lu H."/>
        </authorList>
    </citation>
    <scope>NUCLEOTIDE SEQUENCE [LARGE SCALE GENOMIC DNA]</scope>
    <source>
        <strain evidence="12 13">LYT5W</strain>
    </source>
</reference>
<evidence type="ECO:0000256" key="8">
    <source>
        <dbReference type="ARBA" id="ARBA00023295"/>
    </source>
</evidence>
<evidence type="ECO:0000256" key="7">
    <source>
        <dbReference type="ARBA" id="ARBA00022801"/>
    </source>
</evidence>
<dbReference type="InterPro" id="IPR019301">
    <property type="entry name" value="Flagellar_prot_FlgJ_N"/>
</dbReference>
<keyword evidence="7 12" id="KW-0378">Hydrolase</keyword>
<evidence type="ECO:0000256" key="3">
    <source>
        <dbReference type="ARBA" id="ARBA00006880"/>
    </source>
</evidence>
<keyword evidence="13" id="KW-1185">Reference proteome</keyword>
<keyword evidence="12" id="KW-0282">Flagellum</keyword>
<dbReference type="NCBIfam" id="TIGR02541">
    <property type="entry name" value="flagell_FlgJ"/>
    <property type="match status" value="1"/>
</dbReference>
<keyword evidence="12" id="KW-0969">Cilium</keyword>
<dbReference type="PRINTS" id="PR01002">
    <property type="entry name" value="FLGFLGJ"/>
</dbReference>
<dbReference type="GO" id="GO:0016787">
    <property type="term" value="F:hydrolase activity"/>
    <property type="evidence" value="ECO:0007669"/>
    <property type="project" value="UniProtKB-KW"/>
</dbReference>
<dbReference type="RefSeq" id="WP_272771440.1">
    <property type="nucleotide sequence ID" value="NZ_JAQQLE010000004.1"/>
</dbReference>
<evidence type="ECO:0000256" key="1">
    <source>
        <dbReference type="ARBA" id="ARBA00002954"/>
    </source>
</evidence>
<dbReference type="SMART" id="SM00047">
    <property type="entry name" value="LYZ2"/>
    <property type="match status" value="1"/>
</dbReference>